<accession>A0ABM7P3D4</accession>
<sequence length="76" mass="8366">MEFPDTSVSDNVHVASEIVRALDALANPASPHRDGYARVIRKAEADYDKAQASGFDNSTCAFIMKQQVVIQILEEN</sequence>
<dbReference type="EMBL" id="AP024485">
    <property type="protein sequence ID" value="BCS87358.1"/>
    <property type="molecule type" value="Genomic_DNA"/>
</dbReference>
<keyword evidence="2" id="KW-1185">Reference proteome</keyword>
<proteinExistence type="predicted"/>
<protein>
    <submittedName>
        <fullName evidence="1">Uncharacterized protein</fullName>
    </submittedName>
</protein>
<gene>
    <name evidence="1" type="ORF">PSDVSF_06000</name>
</gene>
<reference evidence="1" key="1">
    <citation type="journal article" date="2022" name="Arch. Microbiol.">
        <title>Pseudodesulfovibrio sediminis sp. nov., a mesophilic and neutrophilic sulfate-reducing bacterium isolated from sediment of a brackish lake.</title>
        <authorList>
            <person name="Takahashi A."/>
            <person name="Kojima H."/>
            <person name="Watanabe M."/>
            <person name="Fukui M."/>
        </authorList>
    </citation>
    <scope>NUCLEOTIDE SEQUENCE</scope>
    <source>
        <strain evidence="1">SF6</strain>
    </source>
</reference>
<organism evidence="1 2">
    <name type="scientific">Pseudodesulfovibrio sediminis</name>
    <dbReference type="NCBI Taxonomy" id="2810563"/>
    <lineage>
        <taxon>Bacteria</taxon>
        <taxon>Pseudomonadati</taxon>
        <taxon>Thermodesulfobacteriota</taxon>
        <taxon>Desulfovibrionia</taxon>
        <taxon>Desulfovibrionales</taxon>
        <taxon>Desulfovibrionaceae</taxon>
    </lineage>
</organism>
<name>A0ABM7P3D4_9BACT</name>
<dbReference type="Proteomes" id="UP001053296">
    <property type="component" value="Chromosome"/>
</dbReference>
<evidence type="ECO:0000313" key="1">
    <source>
        <dbReference type="EMBL" id="BCS87358.1"/>
    </source>
</evidence>
<dbReference type="RefSeq" id="WP_229593543.1">
    <property type="nucleotide sequence ID" value="NZ_AP024485.1"/>
</dbReference>
<evidence type="ECO:0000313" key="2">
    <source>
        <dbReference type="Proteomes" id="UP001053296"/>
    </source>
</evidence>